<comment type="caution">
    <text evidence="1">The sequence shown here is derived from an EMBL/GenBank/DDBJ whole genome shotgun (WGS) entry which is preliminary data.</text>
</comment>
<gene>
    <name evidence="1" type="ORF">BC643_4102</name>
</gene>
<dbReference type="EMBL" id="RAPN01000004">
    <property type="protein sequence ID" value="RKD86411.1"/>
    <property type="molecule type" value="Genomic_DNA"/>
</dbReference>
<evidence type="ECO:0000313" key="2">
    <source>
        <dbReference type="Proteomes" id="UP000283387"/>
    </source>
</evidence>
<protein>
    <submittedName>
        <fullName evidence="1">Uncharacterized protein</fullName>
    </submittedName>
</protein>
<keyword evidence="2" id="KW-1185">Reference proteome</keyword>
<sequence>MKLKYFAILILVVVGCKNQIITLNNIVINNGQVVVINDSTNIELDKIFNGEFIYKIDGNLCKKGYYSHRKAVGKWRYNVSPNREIEINWNKDVFSSSNLNIVYPEAWNPVEVKDSNRIVTFDLQPRVEKEALTEDYFTVMKHSLTKENALANYNGRYKSTVVENWIVLGVDSFLIKIDEKKYLFNRFVLDVNGYSLYVYNLNTTISNDIIDVTMVVKNEDASWNQLLFFETMRNIDIDQIELLPKEGIIEIIPLGDSQRY</sequence>
<evidence type="ECO:0000313" key="1">
    <source>
        <dbReference type="EMBL" id="RKD86411.1"/>
    </source>
</evidence>
<proteinExistence type="predicted"/>
<name>A0A419VWC6_9BACT</name>
<dbReference type="Proteomes" id="UP000283387">
    <property type="component" value="Unassembled WGS sequence"/>
</dbReference>
<reference evidence="1 2" key="1">
    <citation type="submission" date="2018-09" db="EMBL/GenBank/DDBJ databases">
        <title>Genomic Encyclopedia of Archaeal and Bacterial Type Strains, Phase II (KMG-II): from individual species to whole genera.</title>
        <authorList>
            <person name="Goeker M."/>
        </authorList>
    </citation>
    <scope>NUCLEOTIDE SEQUENCE [LARGE SCALE GENOMIC DNA]</scope>
    <source>
        <strain evidence="1 2">DSM 27148</strain>
    </source>
</reference>
<dbReference type="RefSeq" id="WP_120275108.1">
    <property type="nucleotide sequence ID" value="NZ_RAPN01000004.1"/>
</dbReference>
<dbReference type="PROSITE" id="PS51257">
    <property type="entry name" value="PROKAR_LIPOPROTEIN"/>
    <property type="match status" value="1"/>
</dbReference>
<dbReference type="AlphaFoldDB" id="A0A419VWC6"/>
<accession>A0A419VWC6</accession>
<organism evidence="1 2">
    <name type="scientific">Mangrovibacterium diazotrophicum</name>
    <dbReference type="NCBI Taxonomy" id="1261403"/>
    <lineage>
        <taxon>Bacteria</taxon>
        <taxon>Pseudomonadati</taxon>
        <taxon>Bacteroidota</taxon>
        <taxon>Bacteroidia</taxon>
        <taxon>Marinilabiliales</taxon>
        <taxon>Prolixibacteraceae</taxon>
        <taxon>Mangrovibacterium</taxon>
    </lineage>
</organism>